<dbReference type="AlphaFoldDB" id="A0A6Y1TXB9"/>
<evidence type="ECO:0000313" key="1">
    <source>
        <dbReference type="EMBL" id="HAB4034273.1"/>
    </source>
</evidence>
<comment type="caution">
    <text evidence="1">The sequence shown here is derived from an EMBL/GenBank/DDBJ whole genome shotgun (WGS) entry which is preliminary data.</text>
</comment>
<gene>
    <name evidence="1" type="ORF">GBY45_24415</name>
</gene>
<protein>
    <submittedName>
        <fullName evidence="1">Pilus assembly protein PilV</fullName>
    </submittedName>
</protein>
<reference evidence="1" key="2">
    <citation type="submission" date="2019-10" db="EMBL/GenBank/DDBJ databases">
        <authorList>
            <consortium name="NCBI Pathogen Detection Project"/>
        </authorList>
    </citation>
    <scope>NUCLEOTIDE SEQUENCE</scope>
    <source>
        <strain evidence="1">Salmonella enterica</strain>
    </source>
</reference>
<sequence length="73" mass="7994">MPGFNCQSGVWTGSGKINNSSCKWISAPNANDDIGGYKTASCPVGWIVQSVRWFQIPSYVDDEHVDAYCCPFS</sequence>
<organism evidence="1">
    <name type="scientific">Salmonella enterica I</name>
    <dbReference type="NCBI Taxonomy" id="59201"/>
    <lineage>
        <taxon>Bacteria</taxon>
        <taxon>Pseudomonadati</taxon>
        <taxon>Pseudomonadota</taxon>
        <taxon>Gammaproteobacteria</taxon>
        <taxon>Enterobacterales</taxon>
        <taxon>Enterobacteriaceae</taxon>
        <taxon>Salmonella</taxon>
    </lineage>
</organism>
<accession>A0A6Y1TXB9</accession>
<name>A0A6Y1TXB9_SALET</name>
<reference evidence="1" key="1">
    <citation type="journal article" date="2018" name="Genome Biol.">
        <title>SKESA: strategic k-mer extension for scrupulous assemblies.</title>
        <authorList>
            <person name="Souvorov A."/>
            <person name="Agarwala R."/>
            <person name="Lipman D.J."/>
        </authorList>
    </citation>
    <scope>NUCLEOTIDE SEQUENCE</scope>
    <source>
        <strain evidence="1">Salmonella enterica</strain>
    </source>
</reference>
<proteinExistence type="predicted"/>
<dbReference type="EMBL" id="DAAGPO010000042">
    <property type="protein sequence ID" value="HAB4034273.1"/>
    <property type="molecule type" value="Genomic_DNA"/>
</dbReference>